<dbReference type="InterPro" id="IPR005836">
    <property type="entry name" value="ADP_Glu_pyroP_CS"/>
</dbReference>
<keyword evidence="3 9" id="KW-0808">Transferase</keyword>
<dbReference type="CDD" id="cd02508">
    <property type="entry name" value="ADP_Glucose_PP"/>
    <property type="match status" value="1"/>
</dbReference>
<evidence type="ECO:0000256" key="4">
    <source>
        <dbReference type="ARBA" id="ARBA00022695"/>
    </source>
</evidence>
<comment type="similarity">
    <text evidence="1 9">Belongs to the bacterial/plant glucose-1-phosphate adenylyltransferase family.</text>
</comment>
<name>A0A1M7AMA6_9FIRM</name>
<gene>
    <name evidence="9" type="primary">glgC</name>
    <name evidence="12" type="ORF">SAMN02745136_04900</name>
</gene>
<organism evidence="12 13">
    <name type="scientific">Anaerocolumna jejuensis DSM 15929</name>
    <dbReference type="NCBI Taxonomy" id="1121322"/>
    <lineage>
        <taxon>Bacteria</taxon>
        <taxon>Bacillati</taxon>
        <taxon>Bacillota</taxon>
        <taxon>Clostridia</taxon>
        <taxon>Lachnospirales</taxon>
        <taxon>Lachnospiraceae</taxon>
        <taxon>Anaerocolumna</taxon>
    </lineage>
</organism>
<dbReference type="PROSITE" id="PS00810">
    <property type="entry name" value="ADP_GLC_PYROPHOSPH_3"/>
    <property type="match status" value="1"/>
</dbReference>
<dbReference type="InterPro" id="IPR011831">
    <property type="entry name" value="ADP-Glc_PPase"/>
</dbReference>
<feature type="binding site" evidence="9">
    <location>
        <position position="190"/>
    </location>
    <ligand>
        <name>alpha-D-glucose 1-phosphate</name>
        <dbReference type="ChEBI" id="CHEBI:58601"/>
    </ligand>
</feature>
<dbReference type="RefSeq" id="WP_242962578.1">
    <property type="nucleotide sequence ID" value="NZ_FRAC01000033.1"/>
</dbReference>
<dbReference type="CDD" id="cd04651">
    <property type="entry name" value="LbH_G1P_AT_C"/>
    <property type="match status" value="1"/>
</dbReference>
<protein>
    <recommendedName>
        <fullName evidence="9">Glucose-1-phosphate adenylyltransferase</fullName>
        <ecNumber evidence="9">2.7.7.27</ecNumber>
    </recommendedName>
    <alternativeName>
        <fullName evidence="9">ADP-glucose pyrophosphorylase</fullName>
        <shortName evidence="9">ADPGlc PPase</shortName>
    </alternativeName>
    <alternativeName>
        <fullName evidence="9">ADP-glucose synthase</fullName>
    </alternativeName>
</protein>
<dbReference type="InterPro" id="IPR056818">
    <property type="entry name" value="GlmU/GlgC-like_hexapep"/>
</dbReference>
<reference evidence="12 13" key="1">
    <citation type="submission" date="2016-11" db="EMBL/GenBank/DDBJ databases">
        <authorList>
            <person name="Jaros S."/>
            <person name="Januszkiewicz K."/>
            <person name="Wedrychowicz H."/>
        </authorList>
    </citation>
    <scope>NUCLEOTIDE SEQUENCE [LARGE SCALE GENOMIC DNA]</scope>
    <source>
        <strain evidence="12 13">DSM 15929</strain>
    </source>
</reference>
<accession>A0A1M7AMA6</accession>
<evidence type="ECO:0000259" key="11">
    <source>
        <dbReference type="Pfam" id="PF24894"/>
    </source>
</evidence>
<keyword evidence="7 9" id="KW-0320">Glycogen biosynthesis</keyword>
<keyword evidence="8 9" id="KW-0119">Carbohydrate metabolism</keyword>
<feature type="binding site" evidence="9">
    <location>
        <position position="99"/>
    </location>
    <ligand>
        <name>alpha-D-glucose 1-phosphate</name>
        <dbReference type="ChEBI" id="CHEBI:58601"/>
    </ligand>
</feature>
<comment type="function">
    <text evidence="9">Involved in the biosynthesis of ADP-glucose, a building block required for the elongation reactions to produce glycogen. Catalyzes the reaction between ATP and alpha-D-glucose 1-phosphate (G1P) to produce pyrophosphate and ADP-Glc.</text>
</comment>
<dbReference type="STRING" id="1121322.SAMN02745136_04900"/>
<evidence type="ECO:0000256" key="3">
    <source>
        <dbReference type="ARBA" id="ARBA00022679"/>
    </source>
</evidence>
<feature type="domain" description="Nucleotidyl transferase" evidence="10">
    <location>
        <begin position="7"/>
        <end position="259"/>
    </location>
</feature>
<keyword evidence="13" id="KW-1185">Reference proteome</keyword>
<evidence type="ECO:0000313" key="12">
    <source>
        <dbReference type="EMBL" id="SHL43922.1"/>
    </source>
</evidence>
<evidence type="ECO:0000256" key="6">
    <source>
        <dbReference type="ARBA" id="ARBA00022840"/>
    </source>
</evidence>
<comment type="subunit">
    <text evidence="9">Homotetramer.</text>
</comment>
<dbReference type="AlphaFoldDB" id="A0A1M7AMA6"/>
<dbReference type="InterPro" id="IPR029044">
    <property type="entry name" value="Nucleotide-diphossugar_trans"/>
</dbReference>
<dbReference type="PROSITE" id="PS00808">
    <property type="entry name" value="ADP_GLC_PYROPHOSPH_1"/>
    <property type="match status" value="1"/>
</dbReference>
<dbReference type="Pfam" id="PF00483">
    <property type="entry name" value="NTP_transferase"/>
    <property type="match status" value="1"/>
</dbReference>
<dbReference type="Proteomes" id="UP000184386">
    <property type="component" value="Unassembled WGS sequence"/>
</dbReference>
<dbReference type="EMBL" id="FRAC01000033">
    <property type="protein sequence ID" value="SHL43922.1"/>
    <property type="molecule type" value="Genomic_DNA"/>
</dbReference>
<dbReference type="Gene3D" id="2.160.10.10">
    <property type="entry name" value="Hexapeptide repeat proteins"/>
    <property type="match status" value="1"/>
</dbReference>
<dbReference type="NCBIfam" id="TIGR02091">
    <property type="entry name" value="glgC"/>
    <property type="match status" value="1"/>
</dbReference>
<feature type="site" description="Could play a key role in the communication between the regulatory and the substrate sites" evidence="9">
    <location>
        <position position="59"/>
    </location>
</feature>
<dbReference type="Pfam" id="PF24894">
    <property type="entry name" value="Hexapep_GlmU"/>
    <property type="match status" value="1"/>
</dbReference>
<evidence type="ECO:0000259" key="10">
    <source>
        <dbReference type="Pfam" id="PF00483"/>
    </source>
</evidence>
<sequence length="402" mass="45244">MQKECIAMLLAGGEGSRLGVLTKNRAKPAVYFGGKYRIIDFTLSNCVNSRIDTVGVLTQYQPHELNDYIGNGQSWDLDRADGGIHILPPYQKREASDWYKGTANAIAQNIPFIDRYKAEYVLVLSGDHIYKMNYYRMLEYHKEKEADCTIAVIEVDIGEASRFGIMNTKEDNKIYEFEEKPREPKSNKASMGIYIFRWDKLKNYLEMDEKLASSSNDFGKNIIPAMLAAGERMYAYPFYGYWKDVGTMESLWEAQMDLLTGKENILTSDRHWAIYANNPVLLPHYISSGAAMDNCIITEGCSISGNIHSSVIFHGVTVEEGAHICNSIILPGVRIKKGAKIQNAIIDENTVIGEKASIGEAFPEEGRPLVPLTVIGRNVHIQDSETIEGNMMVDVDHREVMK</sequence>
<evidence type="ECO:0000256" key="7">
    <source>
        <dbReference type="ARBA" id="ARBA00023056"/>
    </source>
</evidence>
<keyword evidence="2 9" id="KW-0321">Glycogen metabolism</keyword>
<evidence type="ECO:0000256" key="8">
    <source>
        <dbReference type="ARBA" id="ARBA00023277"/>
    </source>
</evidence>
<dbReference type="EC" id="2.7.7.27" evidence="9"/>
<keyword evidence="4 9" id="KW-0548">Nucleotidyltransferase</keyword>
<dbReference type="InterPro" id="IPR011004">
    <property type="entry name" value="Trimer_LpxA-like_sf"/>
</dbReference>
<feature type="site" description="Could play a key role in the communication between the regulatory and the substrate sites" evidence="9">
    <location>
        <position position="98"/>
    </location>
</feature>
<dbReference type="UniPathway" id="UPA00164"/>
<dbReference type="SUPFAM" id="SSF51161">
    <property type="entry name" value="Trimeric LpxA-like enzymes"/>
    <property type="match status" value="1"/>
</dbReference>
<feature type="binding site" evidence="9">
    <location>
        <position position="164"/>
    </location>
    <ligand>
        <name>alpha-D-glucose 1-phosphate</name>
        <dbReference type="ChEBI" id="CHEBI:58601"/>
    </ligand>
</feature>
<dbReference type="HAMAP" id="MF_00624">
    <property type="entry name" value="GlgC"/>
    <property type="match status" value="1"/>
</dbReference>
<evidence type="ECO:0000313" key="13">
    <source>
        <dbReference type="Proteomes" id="UP000184386"/>
    </source>
</evidence>
<evidence type="ECO:0000256" key="2">
    <source>
        <dbReference type="ARBA" id="ARBA00022600"/>
    </source>
</evidence>
<dbReference type="GO" id="GO:0005978">
    <property type="term" value="P:glycogen biosynthetic process"/>
    <property type="evidence" value="ECO:0007669"/>
    <property type="project" value="UniProtKB-UniRule"/>
</dbReference>
<comment type="catalytic activity">
    <reaction evidence="9">
        <text>alpha-D-glucose 1-phosphate + ATP + H(+) = ADP-alpha-D-glucose + diphosphate</text>
        <dbReference type="Rhea" id="RHEA:12120"/>
        <dbReference type="ChEBI" id="CHEBI:15378"/>
        <dbReference type="ChEBI" id="CHEBI:30616"/>
        <dbReference type="ChEBI" id="CHEBI:33019"/>
        <dbReference type="ChEBI" id="CHEBI:57498"/>
        <dbReference type="ChEBI" id="CHEBI:58601"/>
        <dbReference type="EC" id="2.7.7.27"/>
    </reaction>
</comment>
<dbReference type="GO" id="GO:0008878">
    <property type="term" value="F:glucose-1-phosphate adenylyltransferase activity"/>
    <property type="evidence" value="ECO:0007669"/>
    <property type="project" value="UniProtKB-UniRule"/>
</dbReference>
<feature type="domain" description="Glucose-1-phosphate adenylyltransferase/Bifunctional protein GlmU-like C-terminal hexapeptide" evidence="11">
    <location>
        <begin position="291"/>
        <end position="361"/>
    </location>
</feature>
<comment type="pathway">
    <text evidence="9">Glycan biosynthesis; glycogen biosynthesis.</text>
</comment>
<dbReference type="PROSITE" id="PS00809">
    <property type="entry name" value="ADP_GLC_PYROPHOSPH_2"/>
    <property type="match status" value="1"/>
</dbReference>
<dbReference type="Gene3D" id="3.90.550.10">
    <property type="entry name" value="Spore Coat Polysaccharide Biosynthesis Protein SpsA, Chain A"/>
    <property type="match status" value="1"/>
</dbReference>
<evidence type="ECO:0000256" key="9">
    <source>
        <dbReference type="HAMAP-Rule" id="MF_00624"/>
    </source>
</evidence>
<keyword evidence="6 9" id="KW-0067">ATP-binding</keyword>
<dbReference type="GO" id="GO:0005524">
    <property type="term" value="F:ATP binding"/>
    <property type="evidence" value="ECO:0007669"/>
    <property type="project" value="UniProtKB-KW"/>
</dbReference>
<evidence type="ECO:0000256" key="1">
    <source>
        <dbReference type="ARBA" id="ARBA00010443"/>
    </source>
</evidence>
<proteinExistence type="inferred from homology"/>
<dbReference type="SUPFAM" id="SSF53448">
    <property type="entry name" value="Nucleotide-diphospho-sugar transferases"/>
    <property type="match status" value="1"/>
</dbReference>
<dbReference type="InterPro" id="IPR023049">
    <property type="entry name" value="GlgC_bac"/>
</dbReference>
<feature type="binding site" evidence="9">
    <location>
        <begin position="179"/>
        <end position="180"/>
    </location>
    <ligand>
        <name>alpha-D-glucose 1-phosphate</name>
        <dbReference type="ChEBI" id="CHEBI:58601"/>
    </ligand>
</feature>
<dbReference type="InterPro" id="IPR005835">
    <property type="entry name" value="NTP_transferase_dom"/>
</dbReference>
<dbReference type="NCBIfam" id="NF003670">
    <property type="entry name" value="PRK05293.1"/>
    <property type="match status" value="1"/>
</dbReference>
<dbReference type="PANTHER" id="PTHR43523">
    <property type="entry name" value="GLUCOSE-1-PHOSPHATE ADENYLYLTRANSFERASE-RELATED"/>
    <property type="match status" value="1"/>
</dbReference>
<dbReference type="PANTHER" id="PTHR43523:SF2">
    <property type="entry name" value="GLUCOSE-1-PHOSPHATE ADENYLYLTRANSFERASE"/>
    <property type="match status" value="1"/>
</dbReference>
<keyword evidence="5 9" id="KW-0547">Nucleotide-binding</keyword>
<evidence type="ECO:0000256" key="5">
    <source>
        <dbReference type="ARBA" id="ARBA00022741"/>
    </source>
</evidence>